<sequence>MIYAPRRHHRRSIRLQGYDYSQAGAYFITLCTERRERLFGKIVGGEMILNDAGVMVQTVWEEIPRFYPGVDIDVFQLMPDHAHGIIVLTGDTNVVSLRLDELSPVGAAPRFWRGSSPKTARGRPLVEIDDAFDDEIIHAIKINCGKFGQARGPAPTDQSSQLSLPDVVHRFKTMTTKRYADGVKGHGWLPFPGRLWQRNYYERVIRDDAELERTREYIIANPGEWKG</sequence>
<evidence type="ECO:0000313" key="3">
    <source>
        <dbReference type="Proteomes" id="UP000183245"/>
    </source>
</evidence>
<dbReference type="Gene3D" id="3.30.70.1290">
    <property type="entry name" value="Transposase IS200-like"/>
    <property type="match status" value="1"/>
</dbReference>
<dbReference type="PANTHER" id="PTHR36966:SF1">
    <property type="entry name" value="REP-ASSOCIATED TYROSINE TRANSPOSASE"/>
    <property type="match status" value="1"/>
</dbReference>
<dbReference type="AlphaFoldDB" id="A0A1J5IKG7"/>
<organism evidence="2 3">
    <name type="scientific">Candidatus Wirthbacteria bacterium CG2_30_54_11</name>
    <dbReference type="NCBI Taxonomy" id="1817892"/>
    <lineage>
        <taxon>Bacteria</taxon>
        <taxon>Candidatus Wirthbacteria</taxon>
    </lineage>
</organism>
<dbReference type="Proteomes" id="UP000183245">
    <property type="component" value="Unassembled WGS sequence"/>
</dbReference>
<dbReference type="GO" id="GO:0004803">
    <property type="term" value="F:transposase activity"/>
    <property type="evidence" value="ECO:0007669"/>
    <property type="project" value="InterPro"/>
</dbReference>
<dbReference type="InterPro" id="IPR052715">
    <property type="entry name" value="RAYT_transposase"/>
</dbReference>
<comment type="caution">
    <text evidence="2">The sequence shown here is derived from an EMBL/GenBank/DDBJ whole genome shotgun (WGS) entry which is preliminary data.</text>
</comment>
<evidence type="ECO:0000313" key="2">
    <source>
        <dbReference type="EMBL" id="OIP94906.1"/>
    </source>
</evidence>
<name>A0A1J5IKG7_9BACT</name>
<feature type="domain" description="Transposase IS200-like" evidence="1">
    <location>
        <begin position="21"/>
        <end position="221"/>
    </location>
</feature>
<dbReference type="PANTHER" id="PTHR36966">
    <property type="entry name" value="REP-ASSOCIATED TYROSINE TRANSPOSASE"/>
    <property type="match status" value="1"/>
</dbReference>
<proteinExistence type="predicted"/>
<dbReference type="GO" id="GO:0006313">
    <property type="term" value="P:DNA transposition"/>
    <property type="evidence" value="ECO:0007669"/>
    <property type="project" value="InterPro"/>
</dbReference>
<dbReference type="InterPro" id="IPR002686">
    <property type="entry name" value="Transposase_17"/>
</dbReference>
<dbReference type="SUPFAM" id="SSF143422">
    <property type="entry name" value="Transposase IS200-like"/>
    <property type="match status" value="1"/>
</dbReference>
<protein>
    <recommendedName>
        <fullName evidence="1">Transposase IS200-like domain-containing protein</fullName>
    </recommendedName>
</protein>
<dbReference type="STRING" id="1817892.AUK40_06560"/>
<evidence type="ECO:0000259" key="1">
    <source>
        <dbReference type="SMART" id="SM01321"/>
    </source>
</evidence>
<accession>A0A1J5IKG7</accession>
<gene>
    <name evidence="2" type="ORF">AUK40_06560</name>
</gene>
<dbReference type="InterPro" id="IPR036515">
    <property type="entry name" value="Transposase_17_sf"/>
</dbReference>
<reference evidence="2 3" key="1">
    <citation type="journal article" date="2016" name="Environ. Microbiol.">
        <title>Genomic resolution of a cold subsurface aquifer community provides metabolic insights for novel microbes adapted to high CO concentrations.</title>
        <authorList>
            <person name="Probst A.J."/>
            <person name="Castelle C.J."/>
            <person name="Singh A."/>
            <person name="Brown C.T."/>
            <person name="Anantharaman K."/>
            <person name="Sharon I."/>
            <person name="Hug L.A."/>
            <person name="Burstein D."/>
            <person name="Emerson J.B."/>
            <person name="Thomas B.C."/>
            <person name="Banfield J.F."/>
        </authorList>
    </citation>
    <scope>NUCLEOTIDE SEQUENCE [LARGE SCALE GENOMIC DNA]</scope>
    <source>
        <strain evidence="2">CG2_30_54_11</strain>
    </source>
</reference>
<dbReference type="SMART" id="SM01321">
    <property type="entry name" value="Y1_Tnp"/>
    <property type="match status" value="1"/>
</dbReference>
<dbReference type="GO" id="GO:0043565">
    <property type="term" value="F:sequence-specific DNA binding"/>
    <property type="evidence" value="ECO:0007669"/>
    <property type="project" value="TreeGrafter"/>
</dbReference>
<dbReference type="EMBL" id="MNZT01000122">
    <property type="protein sequence ID" value="OIP94906.1"/>
    <property type="molecule type" value="Genomic_DNA"/>
</dbReference>